<evidence type="ECO:0000313" key="13">
    <source>
        <dbReference type="Proteomes" id="UP001363622"/>
    </source>
</evidence>
<keyword evidence="6" id="KW-0805">Transcription regulation</keyword>
<keyword evidence="7" id="KW-0804">Transcription</keyword>
<dbReference type="InterPro" id="IPR013087">
    <property type="entry name" value="Znf_C2H2_type"/>
</dbReference>
<dbReference type="InterPro" id="IPR051007">
    <property type="entry name" value="creA/MIG_C2H2-ZnF"/>
</dbReference>
<dbReference type="InterPro" id="IPR036236">
    <property type="entry name" value="Znf_C2H2_sf"/>
</dbReference>
<evidence type="ECO:0000256" key="8">
    <source>
        <dbReference type="ARBA" id="ARBA00023242"/>
    </source>
</evidence>
<dbReference type="Proteomes" id="UP001363622">
    <property type="component" value="Unassembled WGS sequence"/>
</dbReference>
<evidence type="ECO:0000256" key="5">
    <source>
        <dbReference type="ARBA" id="ARBA00022833"/>
    </source>
</evidence>
<comment type="caution">
    <text evidence="12">The sequence shown here is derived from an EMBL/GenBank/DDBJ whole genome shotgun (WGS) entry which is preliminary data.</text>
</comment>
<name>A0ABR1KDM0_9PEZI</name>
<dbReference type="PROSITE" id="PS50157">
    <property type="entry name" value="ZINC_FINGER_C2H2_2"/>
    <property type="match status" value="2"/>
</dbReference>
<dbReference type="Gene3D" id="3.30.160.60">
    <property type="entry name" value="Classic Zinc Finger"/>
    <property type="match status" value="2"/>
</dbReference>
<dbReference type="Pfam" id="PF00096">
    <property type="entry name" value="zf-C2H2"/>
    <property type="match status" value="1"/>
</dbReference>
<accession>A0ABR1KDM0</accession>
<evidence type="ECO:0000256" key="1">
    <source>
        <dbReference type="ARBA" id="ARBA00004123"/>
    </source>
</evidence>
<evidence type="ECO:0000256" key="7">
    <source>
        <dbReference type="ARBA" id="ARBA00023163"/>
    </source>
</evidence>
<keyword evidence="5" id="KW-0862">Zinc</keyword>
<proteinExistence type="inferred from homology"/>
<reference evidence="12 13" key="1">
    <citation type="submission" date="2024-04" db="EMBL/GenBank/DDBJ databases">
        <title>Phyllosticta paracitricarpa is synonymous to the EU quarantine fungus P. citricarpa based on phylogenomic analyses.</title>
        <authorList>
            <consortium name="Lawrence Berkeley National Laboratory"/>
            <person name="Van Ingen-Buijs V.A."/>
            <person name="Van Westerhoven A.C."/>
            <person name="Haridas S."/>
            <person name="Skiadas P."/>
            <person name="Martin F."/>
            <person name="Groenewald J.Z."/>
            <person name="Crous P.W."/>
            <person name="Seidl M.F."/>
        </authorList>
    </citation>
    <scope>NUCLEOTIDE SEQUENCE [LARGE SCALE GENOMIC DNA]</scope>
    <source>
        <strain evidence="12 13">CBS 123371</strain>
    </source>
</reference>
<feature type="domain" description="C2H2-type" evidence="11">
    <location>
        <begin position="11"/>
        <end position="39"/>
    </location>
</feature>
<comment type="subcellular location">
    <subcellularLocation>
        <location evidence="1">Nucleus</location>
    </subcellularLocation>
</comment>
<evidence type="ECO:0000256" key="10">
    <source>
        <dbReference type="PROSITE-ProRule" id="PRU00042"/>
    </source>
</evidence>
<dbReference type="SMART" id="SM00355">
    <property type="entry name" value="ZnF_C2H2"/>
    <property type="match status" value="2"/>
</dbReference>
<dbReference type="SUPFAM" id="SSF57667">
    <property type="entry name" value="beta-beta-alpha zinc fingers"/>
    <property type="match status" value="1"/>
</dbReference>
<evidence type="ECO:0000313" key="12">
    <source>
        <dbReference type="EMBL" id="KAK7511669.1"/>
    </source>
</evidence>
<keyword evidence="8" id="KW-0539">Nucleus</keyword>
<evidence type="ECO:0000256" key="2">
    <source>
        <dbReference type="ARBA" id="ARBA00022723"/>
    </source>
</evidence>
<gene>
    <name evidence="12" type="ORF">IWZ03DRAFT_282911</name>
</gene>
<protein>
    <recommendedName>
        <fullName evidence="11">C2H2-type domain-containing protein</fullName>
    </recommendedName>
</protein>
<dbReference type="PANTHER" id="PTHR47428">
    <property type="entry name" value="REGULATORY PROTEIN MIG1-RELATED"/>
    <property type="match status" value="1"/>
</dbReference>
<comment type="similarity">
    <text evidence="9">Belongs to the creA/MIG C2H2-type zinc-finger protein family.</text>
</comment>
<sequence>MQRAVRKEERRKCQFCDRVFSRVEHKVRHEKTTHMGERPHKCSHCSKAFSRSDNLLQHYRTVH</sequence>
<dbReference type="PANTHER" id="PTHR47428:SF1">
    <property type="entry name" value="REGULATORY PROTEIN MIG1-RELATED"/>
    <property type="match status" value="1"/>
</dbReference>
<evidence type="ECO:0000256" key="6">
    <source>
        <dbReference type="ARBA" id="ARBA00023015"/>
    </source>
</evidence>
<feature type="domain" description="C2H2-type" evidence="11">
    <location>
        <begin position="40"/>
        <end position="63"/>
    </location>
</feature>
<feature type="non-terminal residue" evidence="12">
    <location>
        <position position="63"/>
    </location>
</feature>
<evidence type="ECO:0000256" key="4">
    <source>
        <dbReference type="ARBA" id="ARBA00022771"/>
    </source>
</evidence>
<dbReference type="EMBL" id="JBBPHU010000012">
    <property type="protein sequence ID" value="KAK7511669.1"/>
    <property type="molecule type" value="Genomic_DNA"/>
</dbReference>
<keyword evidence="2" id="KW-0479">Metal-binding</keyword>
<dbReference type="PROSITE" id="PS00028">
    <property type="entry name" value="ZINC_FINGER_C2H2_1"/>
    <property type="match status" value="2"/>
</dbReference>
<evidence type="ECO:0000256" key="3">
    <source>
        <dbReference type="ARBA" id="ARBA00022737"/>
    </source>
</evidence>
<organism evidence="12 13">
    <name type="scientific">Phyllosticta citriasiana</name>
    <dbReference type="NCBI Taxonomy" id="595635"/>
    <lineage>
        <taxon>Eukaryota</taxon>
        <taxon>Fungi</taxon>
        <taxon>Dikarya</taxon>
        <taxon>Ascomycota</taxon>
        <taxon>Pezizomycotina</taxon>
        <taxon>Dothideomycetes</taxon>
        <taxon>Dothideomycetes incertae sedis</taxon>
        <taxon>Botryosphaeriales</taxon>
        <taxon>Phyllostictaceae</taxon>
        <taxon>Phyllosticta</taxon>
    </lineage>
</organism>
<keyword evidence="4 10" id="KW-0863">Zinc-finger</keyword>
<evidence type="ECO:0000259" key="11">
    <source>
        <dbReference type="PROSITE" id="PS50157"/>
    </source>
</evidence>
<evidence type="ECO:0000256" key="9">
    <source>
        <dbReference type="ARBA" id="ARBA00038023"/>
    </source>
</evidence>
<keyword evidence="13" id="KW-1185">Reference proteome</keyword>
<keyword evidence="3" id="KW-0677">Repeat</keyword>